<sequence>MVVANKQLEHYYPEEEYIQKEKERIQKEKEYRKKRIKKKKSKSKFIAIIISIMSLAMCLLILYGYASMTKIRLDITELENQKVELIKEKEALVATLEAVKSSTKIEEEAITKLGMDYPTEEQIVYLDINDKFLTEEEGDIKIVAQLKNVLNKIISLF</sequence>
<evidence type="ECO:0000313" key="4">
    <source>
        <dbReference type="Proteomes" id="UP000294567"/>
    </source>
</evidence>
<evidence type="ECO:0000256" key="1">
    <source>
        <dbReference type="SAM" id="Coils"/>
    </source>
</evidence>
<organism evidence="3 4">
    <name type="scientific">Keratinibaculum paraultunense</name>
    <dbReference type="NCBI Taxonomy" id="1278232"/>
    <lineage>
        <taxon>Bacteria</taxon>
        <taxon>Bacillati</taxon>
        <taxon>Bacillota</taxon>
        <taxon>Tissierellia</taxon>
        <taxon>Tissierellales</taxon>
        <taxon>Tepidimicrobiaceae</taxon>
        <taxon>Keratinibaculum</taxon>
    </lineage>
</organism>
<feature type="coiled-coil region" evidence="1">
    <location>
        <begin position="68"/>
        <end position="95"/>
    </location>
</feature>
<keyword evidence="4" id="KW-1185">Reference proteome</keyword>
<feature type="transmembrane region" description="Helical" evidence="2">
    <location>
        <begin position="45"/>
        <end position="66"/>
    </location>
</feature>
<keyword evidence="1" id="KW-0175">Coiled coil</keyword>
<dbReference type="RefSeq" id="WP_202690622.1">
    <property type="nucleotide sequence ID" value="NZ_CP068564.1"/>
</dbReference>
<reference evidence="3 4" key="1">
    <citation type="submission" date="2019-03" db="EMBL/GenBank/DDBJ databases">
        <title>Genomic Encyclopedia of Type Strains, Phase IV (KMG-IV): sequencing the most valuable type-strain genomes for metagenomic binning, comparative biology and taxonomic classification.</title>
        <authorList>
            <person name="Goeker M."/>
        </authorList>
    </citation>
    <scope>NUCLEOTIDE SEQUENCE [LARGE SCALE GENOMIC DNA]</scope>
    <source>
        <strain evidence="3 4">DSM 26752</strain>
    </source>
</reference>
<protein>
    <recommendedName>
        <fullName evidence="5">Cell division protein FtsL</fullName>
    </recommendedName>
</protein>
<evidence type="ECO:0008006" key="5">
    <source>
        <dbReference type="Google" id="ProtNLM"/>
    </source>
</evidence>
<evidence type="ECO:0000256" key="2">
    <source>
        <dbReference type="SAM" id="Phobius"/>
    </source>
</evidence>
<proteinExistence type="predicted"/>
<accession>A0A4R3L054</accession>
<dbReference type="Proteomes" id="UP000294567">
    <property type="component" value="Unassembled WGS sequence"/>
</dbReference>
<comment type="caution">
    <text evidence="3">The sequence shown here is derived from an EMBL/GenBank/DDBJ whole genome shotgun (WGS) entry which is preliminary data.</text>
</comment>
<evidence type="ECO:0000313" key="3">
    <source>
        <dbReference type="EMBL" id="TCS91255.1"/>
    </source>
</evidence>
<dbReference type="EMBL" id="SMAE01000002">
    <property type="protein sequence ID" value="TCS91255.1"/>
    <property type="molecule type" value="Genomic_DNA"/>
</dbReference>
<dbReference type="AlphaFoldDB" id="A0A4R3L054"/>
<keyword evidence="2" id="KW-0812">Transmembrane</keyword>
<keyword evidence="2" id="KW-0472">Membrane</keyword>
<name>A0A4R3L054_9FIRM</name>
<keyword evidence="2" id="KW-1133">Transmembrane helix</keyword>
<gene>
    <name evidence="3" type="ORF">EDD65_102187</name>
</gene>